<accession>A0A933SHX1</accession>
<organism evidence="4 5">
    <name type="scientific">Eiseniibacteriota bacterium</name>
    <dbReference type="NCBI Taxonomy" id="2212470"/>
    <lineage>
        <taxon>Bacteria</taxon>
        <taxon>Candidatus Eiseniibacteriota</taxon>
    </lineage>
</organism>
<evidence type="ECO:0000256" key="2">
    <source>
        <dbReference type="ARBA" id="ARBA00022679"/>
    </source>
</evidence>
<dbReference type="InterPro" id="IPR041698">
    <property type="entry name" value="Methyltransf_25"/>
</dbReference>
<sequence>MQHEWPVAFFDDDYLRIYRPTFTPERTAAEVDFIEQALEVPRGGAVLDLACGYGRHAIALALRGHRMTGLDFNAHYLDIAAEEGRAAGAQIEWRQGDMRALPFDREFASVYSFFTSFGYYDDDENEQVLAGIARALQPGGRFLIEMLNRDWLLTHPQQLVWTQQEDGSFLMEETIIELAASRVITRQTLIDPTGGPKVNKEYALRAYTCAELTSLLRRQGLHVIATWGGIQREPYSTESRRLALLCERKA</sequence>
<dbReference type="Gene3D" id="2.20.25.110">
    <property type="entry name" value="S-adenosyl-L-methionine-dependent methyltransferases"/>
    <property type="match status" value="1"/>
</dbReference>
<dbReference type="AlphaFoldDB" id="A0A933SHX1"/>
<protein>
    <submittedName>
        <fullName evidence="4">Class I SAM-dependent methyltransferase</fullName>
    </submittedName>
</protein>
<evidence type="ECO:0000256" key="1">
    <source>
        <dbReference type="ARBA" id="ARBA00022603"/>
    </source>
</evidence>
<comment type="caution">
    <text evidence="4">The sequence shown here is derived from an EMBL/GenBank/DDBJ whole genome shotgun (WGS) entry which is preliminary data.</text>
</comment>
<name>A0A933SHX1_UNCEI</name>
<dbReference type="PANTHER" id="PTHR43861">
    <property type="entry name" value="TRANS-ACONITATE 2-METHYLTRANSFERASE-RELATED"/>
    <property type="match status" value="1"/>
</dbReference>
<dbReference type="CDD" id="cd02440">
    <property type="entry name" value="AdoMet_MTases"/>
    <property type="match status" value="1"/>
</dbReference>
<keyword evidence="2" id="KW-0808">Transferase</keyword>
<feature type="domain" description="Methyltransferase" evidence="3">
    <location>
        <begin position="46"/>
        <end position="140"/>
    </location>
</feature>
<dbReference type="SUPFAM" id="SSF53335">
    <property type="entry name" value="S-adenosyl-L-methionine-dependent methyltransferases"/>
    <property type="match status" value="1"/>
</dbReference>
<evidence type="ECO:0000259" key="3">
    <source>
        <dbReference type="Pfam" id="PF13649"/>
    </source>
</evidence>
<evidence type="ECO:0000313" key="4">
    <source>
        <dbReference type="EMBL" id="MBI5170648.1"/>
    </source>
</evidence>
<dbReference type="GO" id="GO:0032259">
    <property type="term" value="P:methylation"/>
    <property type="evidence" value="ECO:0007669"/>
    <property type="project" value="UniProtKB-KW"/>
</dbReference>
<dbReference type="Proteomes" id="UP000696931">
    <property type="component" value="Unassembled WGS sequence"/>
</dbReference>
<dbReference type="GO" id="GO:0008168">
    <property type="term" value="F:methyltransferase activity"/>
    <property type="evidence" value="ECO:0007669"/>
    <property type="project" value="UniProtKB-KW"/>
</dbReference>
<gene>
    <name evidence="4" type="ORF">HZA61_14260</name>
</gene>
<dbReference type="PANTHER" id="PTHR43861:SF1">
    <property type="entry name" value="TRANS-ACONITATE 2-METHYLTRANSFERASE"/>
    <property type="match status" value="1"/>
</dbReference>
<evidence type="ECO:0000313" key="5">
    <source>
        <dbReference type="Proteomes" id="UP000696931"/>
    </source>
</evidence>
<dbReference type="InterPro" id="IPR029063">
    <property type="entry name" value="SAM-dependent_MTases_sf"/>
</dbReference>
<keyword evidence="1 4" id="KW-0489">Methyltransferase</keyword>
<dbReference type="Gene3D" id="3.40.50.150">
    <property type="entry name" value="Vaccinia Virus protein VP39"/>
    <property type="match status" value="1"/>
</dbReference>
<dbReference type="EMBL" id="JACRIW010000101">
    <property type="protein sequence ID" value="MBI5170648.1"/>
    <property type="molecule type" value="Genomic_DNA"/>
</dbReference>
<dbReference type="Pfam" id="PF13649">
    <property type="entry name" value="Methyltransf_25"/>
    <property type="match status" value="1"/>
</dbReference>
<proteinExistence type="predicted"/>
<reference evidence="4" key="1">
    <citation type="submission" date="2020-07" db="EMBL/GenBank/DDBJ databases">
        <title>Huge and variable diversity of episymbiotic CPR bacteria and DPANN archaea in groundwater ecosystems.</title>
        <authorList>
            <person name="He C.Y."/>
            <person name="Keren R."/>
            <person name="Whittaker M."/>
            <person name="Farag I.F."/>
            <person name="Doudna J."/>
            <person name="Cate J.H.D."/>
            <person name="Banfield J.F."/>
        </authorList>
    </citation>
    <scope>NUCLEOTIDE SEQUENCE</scope>
    <source>
        <strain evidence="4">NC_groundwater_1813_Pr3_B-0.1um_71_17</strain>
    </source>
</reference>